<dbReference type="GO" id="GO:0005576">
    <property type="term" value="C:extracellular region"/>
    <property type="evidence" value="ECO:0007669"/>
    <property type="project" value="InterPro"/>
</dbReference>
<feature type="region of interest" description="Disordered" evidence="3">
    <location>
        <begin position="190"/>
        <end position="244"/>
    </location>
</feature>
<evidence type="ECO:0000313" key="6">
    <source>
        <dbReference type="Proteomes" id="UP000294547"/>
    </source>
</evidence>
<evidence type="ECO:0000256" key="2">
    <source>
        <dbReference type="ARBA" id="ARBA00023157"/>
    </source>
</evidence>
<dbReference type="Gene3D" id="3.90.226.10">
    <property type="entry name" value="2-enoyl-CoA Hydratase, Chain A, domain 1"/>
    <property type="match status" value="1"/>
</dbReference>
<proteinExistence type="predicted"/>
<dbReference type="Gene3D" id="3.50.4.10">
    <property type="entry name" value="Hepatocyte Growth Factor"/>
    <property type="match status" value="2"/>
</dbReference>
<dbReference type="SUPFAM" id="SSF57414">
    <property type="entry name" value="Hairpin loop containing domain-like"/>
    <property type="match status" value="1"/>
</dbReference>
<organism evidence="5 6">
    <name type="scientific">Oharaeibacter diazotrophicus</name>
    <dbReference type="NCBI Taxonomy" id="1920512"/>
    <lineage>
        <taxon>Bacteria</taxon>
        <taxon>Pseudomonadati</taxon>
        <taxon>Pseudomonadota</taxon>
        <taxon>Alphaproteobacteria</taxon>
        <taxon>Hyphomicrobiales</taxon>
        <taxon>Pleomorphomonadaceae</taxon>
        <taxon>Oharaeibacter</taxon>
    </lineage>
</organism>
<dbReference type="Pfam" id="PF14295">
    <property type="entry name" value="PAN_4"/>
    <property type="match status" value="2"/>
</dbReference>
<comment type="caution">
    <text evidence="5">The sequence shown here is derived from an EMBL/GenBank/DDBJ whole genome shotgun (WGS) entry which is preliminary data.</text>
</comment>
<keyword evidence="6" id="KW-1185">Reference proteome</keyword>
<dbReference type="SUPFAM" id="SSF52096">
    <property type="entry name" value="ClpP/crotonase"/>
    <property type="match status" value="1"/>
</dbReference>
<feature type="domain" description="Apple" evidence="4">
    <location>
        <begin position="346"/>
        <end position="417"/>
    </location>
</feature>
<dbReference type="CDD" id="cd01100">
    <property type="entry name" value="APPLE_Factor_XI_like"/>
    <property type="match status" value="2"/>
</dbReference>
<dbReference type="InterPro" id="IPR000177">
    <property type="entry name" value="Apple"/>
</dbReference>
<dbReference type="EMBL" id="SNXY01000009">
    <property type="protein sequence ID" value="TDP83169.1"/>
    <property type="molecule type" value="Genomic_DNA"/>
</dbReference>
<feature type="compositionally biased region" description="Low complexity" evidence="3">
    <location>
        <begin position="221"/>
        <end position="232"/>
    </location>
</feature>
<dbReference type="RefSeq" id="WP_245515788.1">
    <property type="nucleotide sequence ID" value="NZ_BSPM01000009.1"/>
</dbReference>
<protein>
    <recommendedName>
        <fullName evidence="4">Apple domain-containing protein</fullName>
    </recommendedName>
</protein>
<evidence type="ECO:0000259" key="4">
    <source>
        <dbReference type="SMART" id="SM00223"/>
    </source>
</evidence>
<dbReference type="InterPro" id="IPR029045">
    <property type="entry name" value="ClpP/crotonase-like_dom_sf"/>
</dbReference>
<dbReference type="SMART" id="SM00223">
    <property type="entry name" value="APPLE"/>
    <property type="match status" value="2"/>
</dbReference>
<dbReference type="InterPro" id="IPR003609">
    <property type="entry name" value="Pan_app"/>
</dbReference>
<dbReference type="Proteomes" id="UP000294547">
    <property type="component" value="Unassembled WGS sequence"/>
</dbReference>
<feature type="compositionally biased region" description="Low complexity" evidence="3">
    <location>
        <begin position="190"/>
        <end position="203"/>
    </location>
</feature>
<gene>
    <name evidence="5" type="ORF">EDD54_3126</name>
</gene>
<dbReference type="GO" id="GO:0006508">
    <property type="term" value="P:proteolysis"/>
    <property type="evidence" value="ECO:0007669"/>
    <property type="project" value="InterPro"/>
</dbReference>
<sequence>MVGVPLRILTVLLCLVWTSAVTLADGKQFGPFQVDTLRADVIALDGLITGNAALDFRRALMAAPQAKLVVLNSPGGSVSMALLIADDIHVRGLATLIPPGSQCYSACAYLFLAGRERVAEGRLGVHQISADEPDLESAQIAISDIIDLLNTFDTPIEVLTVMFRTPSTSMHVFTPEEMAEYRIERRAGVAATASSGPPAATSPQETPPAPSPEAFTAPSLPDVAPAARPPADSTATAEPALSVVEDHAKRPNRIAVYTGLDFYGGDLGAERVGDLAACAGRCLEIGNQCRAFTFNADDRVVKGPNCFLKSESRSADGNAVAISGVLLRRSDPDPPAIVVGVIDPKLGLLKDLDIPGGDLTGTPYGKAGTAGLCRLACVRNTRCGAFTFIKDNKQCWLKGGGTATSYAPGMVSGVKQTMSFSPIRIIRLDR</sequence>
<feature type="domain" description="Apple" evidence="4">
    <location>
        <begin position="254"/>
        <end position="328"/>
    </location>
</feature>
<evidence type="ECO:0000256" key="3">
    <source>
        <dbReference type="SAM" id="MobiDB-lite"/>
    </source>
</evidence>
<keyword evidence="2" id="KW-1015">Disulfide bond</keyword>
<evidence type="ECO:0000256" key="1">
    <source>
        <dbReference type="ARBA" id="ARBA00022737"/>
    </source>
</evidence>
<keyword evidence="1" id="KW-0677">Repeat</keyword>
<evidence type="ECO:0000313" key="5">
    <source>
        <dbReference type="EMBL" id="TDP83169.1"/>
    </source>
</evidence>
<dbReference type="AlphaFoldDB" id="A0A4R6RAW2"/>
<name>A0A4R6RAW2_9HYPH</name>
<accession>A0A4R6RAW2</accession>
<reference evidence="5 6" key="1">
    <citation type="submission" date="2019-03" db="EMBL/GenBank/DDBJ databases">
        <title>Genomic Encyclopedia of Type Strains, Phase IV (KMG-IV): sequencing the most valuable type-strain genomes for metagenomic binning, comparative biology and taxonomic classification.</title>
        <authorList>
            <person name="Goeker M."/>
        </authorList>
    </citation>
    <scope>NUCLEOTIDE SEQUENCE [LARGE SCALE GENOMIC DNA]</scope>
    <source>
        <strain evidence="5 6">DSM 102969</strain>
    </source>
</reference>